<dbReference type="PROSITE" id="PS50088">
    <property type="entry name" value="ANK_REPEAT"/>
    <property type="match status" value="7"/>
</dbReference>
<feature type="repeat" description="ANK" evidence="3">
    <location>
        <begin position="305"/>
        <end position="337"/>
    </location>
</feature>
<accession>A0A200R150</accession>
<feature type="repeat" description="ANK" evidence="3">
    <location>
        <begin position="271"/>
        <end position="303"/>
    </location>
</feature>
<keyword evidence="6" id="KW-1185">Reference proteome</keyword>
<protein>
    <submittedName>
        <fullName evidence="5">MSP domain</fullName>
    </submittedName>
</protein>
<feature type="repeat" description="ANK" evidence="3">
    <location>
        <begin position="172"/>
        <end position="204"/>
    </location>
</feature>
<dbReference type="PANTHER" id="PTHR24198">
    <property type="entry name" value="ANKYRIN REPEAT AND PROTEIN KINASE DOMAIN-CONTAINING PROTEIN"/>
    <property type="match status" value="1"/>
</dbReference>
<evidence type="ECO:0000313" key="5">
    <source>
        <dbReference type="EMBL" id="OVA16446.1"/>
    </source>
</evidence>
<evidence type="ECO:0000256" key="1">
    <source>
        <dbReference type="ARBA" id="ARBA00022737"/>
    </source>
</evidence>
<feature type="repeat" description="ANK" evidence="3">
    <location>
        <begin position="392"/>
        <end position="424"/>
    </location>
</feature>
<dbReference type="InterPro" id="IPR036770">
    <property type="entry name" value="Ankyrin_rpt-contain_sf"/>
</dbReference>
<dbReference type="InterPro" id="IPR000535">
    <property type="entry name" value="MSP_dom"/>
</dbReference>
<feature type="repeat" description="ANK" evidence="3">
    <location>
        <begin position="238"/>
        <end position="270"/>
    </location>
</feature>
<gene>
    <name evidence="5" type="ORF">BVC80_243g60</name>
</gene>
<evidence type="ECO:0000256" key="3">
    <source>
        <dbReference type="PROSITE-ProRule" id="PRU00023"/>
    </source>
</evidence>
<feature type="repeat" description="ANK" evidence="3">
    <location>
        <begin position="425"/>
        <end position="457"/>
    </location>
</feature>
<comment type="caution">
    <text evidence="5">The sequence shown here is derived from an EMBL/GenBank/DDBJ whole genome shotgun (WGS) entry which is preliminary data.</text>
</comment>
<dbReference type="SUPFAM" id="SSF48403">
    <property type="entry name" value="Ankyrin repeat"/>
    <property type="match status" value="1"/>
</dbReference>
<dbReference type="SMART" id="SM00248">
    <property type="entry name" value="ANK"/>
    <property type="match status" value="8"/>
</dbReference>
<dbReference type="OMA" id="QKCCGEL"/>
<feature type="repeat" description="ANK" evidence="3">
    <location>
        <begin position="458"/>
        <end position="490"/>
    </location>
</feature>
<dbReference type="Gene3D" id="2.60.40.10">
    <property type="entry name" value="Immunoglobulins"/>
    <property type="match status" value="1"/>
</dbReference>
<dbReference type="STRING" id="56857.A0A200R150"/>
<dbReference type="Pfam" id="PF13637">
    <property type="entry name" value="Ank_4"/>
    <property type="match status" value="1"/>
</dbReference>
<dbReference type="AlphaFoldDB" id="A0A200R150"/>
<proteinExistence type="predicted"/>
<organism evidence="5 6">
    <name type="scientific">Macleaya cordata</name>
    <name type="common">Five-seeded plume-poppy</name>
    <name type="synonym">Bocconia cordata</name>
    <dbReference type="NCBI Taxonomy" id="56857"/>
    <lineage>
        <taxon>Eukaryota</taxon>
        <taxon>Viridiplantae</taxon>
        <taxon>Streptophyta</taxon>
        <taxon>Embryophyta</taxon>
        <taxon>Tracheophyta</taxon>
        <taxon>Spermatophyta</taxon>
        <taxon>Magnoliopsida</taxon>
        <taxon>Ranunculales</taxon>
        <taxon>Papaveraceae</taxon>
        <taxon>Papaveroideae</taxon>
        <taxon>Macleaya</taxon>
    </lineage>
</organism>
<reference evidence="5 6" key="1">
    <citation type="journal article" date="2017" name="Mol. Plant">
        <title>The Genome of Medicinal Plant Macleaya cordata Provides New Insights into Benzylisoquinoline Alkaloids Metabolism.</title>
        <authorList>
            <person name="Liu X."/>
            <person name="Liu Y."/>
            <person name="Huang P."/>
            <person name="Ma Y."/>
            <person name="Qing Z."/>
            <person name="Tang Q."/>
            <person name="Cao H."/>
            <person name="Cheng P."/>
            <person name="Zheng Y."/>
            <person name="Yuan Z."/>
            <person name="Zhou Y."/>
            <person name="Liu J."/>
            <person name="Tang Z."/>
            <person name="Zhuo Y."/>
            <person name="Zhang Y."/>
            <person name="Yu L."/>
            <person name="Huang J."/>
            <person name="Yang P."/>
            <person name="Peng Q."/>
            <person name="Zhang J."/>
            <person name="Jiang W."/>
            <person name="Zhang Z."/>
            <person name="Lin K."/>
            <person name="Ro D.K."/>
            <person name="Chen X."/>
            <person name="Xiong X."/>
            <person name="Shang Y."/>
            <person name="Huang S."/>
            <person name="Zeng J."/>
        </authorList>
    </citation>
    <scope>NUCLEOTIDE SEQUENCE [LARGE SCALE GENOMIC DNA]</scope>
    <source>
        <strain evidence="6">cv. BLH2017</strain>
        <tissue evidence="5">Root</tissue>
    </source>
</reference>
<evidence type="ECO:0000259" key="4">
    <source>
        <dbReference type="PROSITE" id="PS50202"/>
    </source>
</evidence>
<dbReference type="Proteomes" id="UP000195402">
    <property type="component" value="Unassembled WGS sequence"/>
</dbReference>
<dbReference type="PROSITE" id="PS50297">
    <property type="entry name" value="ANK_REP_REGION"/>
    <property type="match status" value="5"/>
</dbReference>
<feature type="domain" description="MSP" evidence="4">
    <location>
        <begin position="4"/>
        <end position="135"/>
    </location>
</feature>
<dbReference type="PROSITE" id="PS50202">
    <property type="entry name" value="MSP"/>
    <property type="match status" value="1"/>
</dbReference>
<dbReference type="Pfam" id="PF00635">
    <property type="entry name" value="Motile_Sperm"/>
    <property type="match status" value="1"/>
</dbReference>
<dbReference type="Pfam" id="PF12796">
    <property type="entry name" value="Ank_2"/>
    <property type="match status" value="3"/>
</dbReference>
<dbReference type="InterPro" id="IPR002110">
    <property type="entry name" value="Ankyrin_rpt"/>
</dbReference>
<dbReference type="EMBL" id="MVGT01000506">
    <property type="protein sequence ID" value="OVA16446.1"/>
    <property type="molecule type" value="Genomic_DNA"/>
</dbReference>
<dbReference type="OrthoDB" id="194358at2759"/>
<dbReference type="InterPro" id="IPR013783">
    <property type="entry name" value="Ig-like_fold"/>
</dbReference>
<dbReference type="InParanoid" id="A0A200R150"/>
<evidence type="ECO:0000256" key="2">
    <source>
        <dbReference type="ARBA" id="ARBA00023043"/>
    </source>
</evidence>
<dbReference type="Gene3D" id="1.25.40.20">
    <property type="entry name" value="Ankyrin repeat-containing domain"/>
    <property type="match status" value="2"/>
</dbReference>
<dbReference type="PANTHER" id="PTHR24198:SF165">
    <property type="entry name" value="ANKYRIN REPEAT-CONTAINING PROTEIN-RELATED"/>
    <property type="match status" value="1"/>
</dbReference>
<dbReference type="SUPFAM" id="SSF49354">
    <property type="entry name" value="PapD-like"/>
    <property type="match status" value="1"/>
</dbReference>
<name>A0A200R150_MACCD</name>
<keyword evidence="1" id="KW-0677">Repeat</keyword>
<dbReference type="PRINTS" id="PR01415">
    <property type="entry name" value="ANKYRIN"/>
</dbReference>
<sequence length="535" mass="58394">MDRLISLEPSNLVPIRVEPGQRCYGELTLRNVMYTMPVAFRLQPMNKIRYTIRPQTGIISPLSSITVEITYMLPPSSTLPDSFPRSDDSFLLHSVVVPGATIKDSSSTFDSVPNDWFTTKKKQVFIDSGIKVIFVGSPILAQLVSNGSMEEVREVLERSDSAWHPADSVDSHGQPLLHLAIGQSRADLVQLILEFEPNIEARSRSGHSALEAAVAAGEALIVELLLARRVGTDQSESSNYGPIHLAAQRGHLEILRLLLLKGADFDSLTSDGLTALHLTVAEHKRDCAKLLLASGARTDIGSVPDGETPLHLAAGLGDEQMVKLLLQKGANKYILNRFGKTAYDIAVKSGHNRLFDVLGLGDRLCAAARKGELRAIHRILEKGTLINGRDQHGWTALHRAAFKGQVDAVRMLLDKGADIDARDEDGYTALHCASESGQGEVIELLVKKGADVEAQTNKGVTALHIAESLHYSGITRILMQGGANKDENNLRIGAPFWLSREVRDMDNGVVNIKKKPSRGRSLRGSLDRFMPLAVL</sequence>
<keyword evidence="2 3" id="KW-0040">ANK repeat</keyword>
<evidence type="ECO:0000313" key="6">
    <source>
        <dbReference type="Proteomes" id="UP000195402"/>
    </source>
</evidence>
<dbReference type="InterPro" id="IPR008962">
    <property type="entry name" value="PapD-like_sf"/>
</dbReference>